<dbReference type="Pfam" id="PF04024">
    <property type="entry name" value="PspC"/>
    <property type="match status" value="1"/>
</dbReference>
<dbReference type="Proteomes" id="UP000006545">
    <property type="component" value="Chromosome"/>
</dbReference>
<dbReference type="STRING" id="879243.Poras_0330"/>
<dbReference type="EMBL" id="CP002689">
    <property type="protein sequence ID" value="AEE12284.1"/>
    <property type="molecule type" value="Genomic_DNA"/>
</dbReference>
<evidence type="ECO:0000256" key="4">
    <source>
        <dbReference type="ARBA" id="ARBA00022989"/>
    </source>
</evidence>
<dbReference type="PANTHER" id="PTHR33885">
    <property type="entry name" value="PHAGE SHOCK PROTEIN C"/>
    <property type="match status" value="1"/>
</dbReference>
<keyword evidence="4 6" id="KW-1133">Transmembrane helix</keyword>
<organism evidence="8 9">
    <name type="scientific">Porphyromonas asaccharolytica (strain ATCC 25260 / DSM 20707 / BCRC 10618 / CCUG 7834 / JCM 6326 / LMG 13178 / VPI 4198 / B440)</name>
    <name type="common">Bacteroides asaccharolyticus</name>
    <dbReference type="NCBI Taxonomy" id="879243"/>
    <lineage>
        <taxon>Bacteria</taxon>
        <taxon>Pseudomonadati</taxon>
        <taxon>Bacteroidota</taxon>
        <taxon>Bacteroidia</taxon>
        <taxon>Bacteroidales</taxon>
        <taxon>Porphyromonadaceae</taxon>
        <taxon>Porphyromonas</taxon>
    </lineage>
</organism>
<evidence type="ECO:0000256" key="3">
    <source>
        <dbReference type="ARBA" id="ARBA00022692"/>
    </source>
</evidence>
<dbReference type="PANTHER" id="PTHR33885:SF3">
    <property type="entry name" value="PHAGE SHOCK PROTEIN C"/>
    <property type="match status" value="1"/>
</dbReference>
<accession>F4KMN3</accession>
<keyword evidence="5 6" id="KW-0472">Membrane</keyword>
<evidence type="ECO:0000256" key="2">
    <source>
        <dbReference type="ARBA" id="ARBA00022475"/>
    </source>
</evidence>
<keyword evidence="2" id="KW-1003">Cell membrane</keyword>
<feature type="domain" description="Phage shock protein PspC N-terminal" evidence="7">
    <location>
        <begin position="5"/>
        <end position="61"/>
    </location>
</feature>
<gene>
    <name evidence="8" type="ordered locus">Poras_0330</name>
</gene>
<reference evidence="9" key="1">
    <citation type="submission" date="2011-04" db="EMBL/GenBank/DDBJ databases">
        <title>The complete genome of Porphyromonas asaccharolytica DSM 20707.</title>
        <authorList>
            <person name="Lucas S."/>
            <person name="Han J."/>
            <person name="Lapidus A."/>
            <person name="Bruce D."/>
            <person name="Goodwin L."/>
            <person name="Pitluck S."/>
            <person name="Peters L."/>
            <person name="Kyrpides N."/>
            <person name="Mavromatis K."/>
            <person name="Ivanova N."/>
            <person name="Ovchinnikova G."/>
            <person name="Pagani I."/>
            <person name="Lu M."/>
            <person name="Detter J.C."/>
            <person name="Tapia R."/>
            <person name="Han C."/>
            <person name="Land M."/>
            <person name="Hauser L."/>
            <person name="Markowitz V."/>
            <person name="Cheng J.-F."/>
            <person name="Hugenholtz P."/>
            <person name="Woyke T."/>
            <person name="Wu D."/>
            <person name="Gronow S."/>
            <person name="Wellnitz S."/>
            <person name="Brambilla E."/>
            <person name="Klenk H.-P."/>
            <person name="Eisen J.A."/>
        </authorList>
    </citation>
    <scope>NUCLEOTIDE SEQUENCE [LARGE SCALE GENOMIC DNA]</scope>
    <source>
        <strain evidence="9">ATCC 25260 / DSM 20707 / VPI 4198</strain>
    </source>
</reference>
<dbReference type="InterPro" id="IPR007168">
    <property type="entry name" value="Phageshock_PspC_N"/>
</dbReference>
<dbReference type="OrthoDB" id="5772680at2"/>
<evidence type="ECO:0000256" key="6">
    <source>
        <dbReference type="SAM" id="Phobius"/>
    </source>
</evidence>
<name>F4KMN3_PORAD</name>
<dbReference type="HOGENOM" id="CLU_143433_3_0_10"/>
<dbReference type="eggNOG" id="COG1983">
    <property type="taxonomic scope" value="Bacteria"/>
</dbReference>
<dbReference type="AlphaFoldDB" id="F4KMN3"/>
<evidence type="ECO:0000256" key="1">
    <source>
        <dbReference type="ARBA" id="ARBA00004162"/>
    </source>
</evidence>
<evidence type="ECO:0000313" key="9">
    <source>
        <dbReference type="Proteomes" id="UP000006545"/>
    </source>
</evidence>
<evidence type="ECO:0000313" key="8">
    <source>
        <dbReference type="EMBL" id="AEE12284.1"/>
    </source>
</evidence>
<comment type="subcellular location">
    <subcellularLocation>
        <location evidence="1">Cell membrane</location>
        <topology evidence="1">Single-pass membrane protein</topology>
    </subcellularLocation>
</comment>
<dbReference type="KEGG" id="pah:Poras_0330"/>
<evidence type="ECO:0000259" key="7">
    <source>
        <dbReference type="Pfam" id="PF04024"/>
    </source>
</evidence>
<evidence type="ECO:0000256" key="5">
    <source>
        <dbReference type="ARBA" id="ARBA00023136"/>
    </source>
</evidence>
<sequence>MADNKKLYRSREAWIGGVCGGIADYFGWDPTIVRLIYLLITFTTAFAGIPIYILLWIFVPLKPFRNNY</sequence>
<proteinExistence type="predicted"/>
<protein>
    <submittedName>
        <fullName evidence="8">Phage shock protein C, PspC</fullName>
    </submittedName>
</protein>
<dbReference type="GO" id="GO:0005886">
    <property type="term" value="C:plasma membrane"/>
    <property type="evidence" value="ECO:0007669"/>
    <property type="project" value="UniProtKB-SubCell"/>
</dbReference>
<dbReference type="RefSeq" id="WP_004331103.1">
    <property type="nucleotide sequence ID" value="NC_015501.1"/>
</dbReference>
<keyword evidence="3 6" id="KW-0812">Transmembrane</keyword>
<feature type="transmembrane region" description="Helical" evidence="6">
    <location>
        <begin position="35"/>
        <end position="59"/>
    </location>
</feature>
<keyword evidence="9" id="KW-1185">Reference proteome</keyword>
<dbReference type="InterPro" id="IPR052027">
    <property type="entry name" value="PspC"/>
</dbReference>